<evidence type="ECO:0000259" key="3">
    <source>
        <dbReference type="PROSITE" id="PS50053"/>
    </source>
</evidence>
<dbReference type="SUPFAM" id="SSF54236">
    <property type="entry name" value="Ubiquitin-like"/>
    <property type="match status" value="2"/>
</dbReference>
<keyword evidence="1" id="KW-1017">Isopeptide bond</keyword>
<feature type="domain" description="Ubiquitin-like" evidence="3">
    <location>
        <begin position="83"/>
        <end position="152"/>
    </location>
</feature>
<comment type="caution">
    <text evidence="4">The sequence shown here is derived from an EMBL/GenBank/DDBJ whole genome shotgun (WGS) entry which is preliminary data.</text>
</comment>
<dbReference type="InterPro" id="IPR019956">
    <property type="entry name" value="Ubiquitin_dom"/>
</dbReference>
<evidence type="ECO:0000256" key="1">
    <source>
        <dbReference type="ARBA" id="ARBA00022499"/>
    </source>
</evidence>
<gene>
    <name evidence="4" type="ORF">Tco_0976422</name>
</gene>
<sequence length="176" mass="19522">MSNSREQVKILVKNGEKSIRLECERSNTISSLKAKIQEEEGIPSDQQILILDGNELGNQRTLAHYNIYDKGTLHLRFRNSARINIIVKTITGEAMTLSVLRSNTIGIVKTKIQRLTGIPADQQELLNSNAMKLDDGSTVANSNIYQGSTLTLEPKLGVQMNIYINTFTGNTPFASE</sequence>
<reference evidence="4" key="1">
    <citation type="journal article" date="2022" name="Int. J. Mol. Sci.">
        <title>Draft Genome of Tanacetum Coccineum: Genomic Comparison of Closely Related Tanacetum-Family Plants.</title>
        <authorList>
            <person name="Yamashiro T."/>
            <person name="Shiraishi A."/>
            <person name="Nakayama K."/>
            <person name="Satake H."/>
        </authorList>
    </citation>
    <scope>NUCLEOTIDE SEQUENCE</scope>
</reference>
<dbReference type="PANTHER" id="PTHR10666">
    <property type="entry name" value="UBIQUITIN"/>
    <property type="match status" value="1"/>
</dbReference>
<evidence type="ECO:0000313" key="5">
    <source>
        <dbReference type="Proteomes" id="UP001151760"/>
    </source>
</evidence>
<dbReference type="SMART" id="SM00213">
    <property type="entry name" value="UBQ"/>
    <property type="match status" value="2"/>
</dbReference>
<dbReference type="PROSITE" id="PS50053">
    <property type="entry name" value="UBIQUITIN_2"/>
    <property type="match status" value="2"/>
</dbReference>
<dbReference type="InterPro" id="IPR050158">
    <property type="entry name" value="Ubiquitin_ubiquitin-like"/>
</dbReference>
<proteinExistence type="predicted"/>
<dbReference type="Gene3D" id="3.10.20.90">
    <property type="entry name" value="Phosphatidylinositol 3-kinase Catalytic Subunit, Chain A, domain 1"/>
    <property type="match status" value="2"/>
</dbReference>
<keyword evidence="5" id="KW-1185">Reference proteome</keyword>
<dbReference type="Proteomes" id="UP001151760">
    <property type="component" value="Unassembled WGS sequence"/>
</dbReference>
<dbReference type="EMBL" id="BQNB010016306">
    <property type="protein sequence ID" value="GJT50265.1"/>
    <property type="molecule type" value="Genomic_DNA"/>
</dbReference>
<keyword evidence="2" id="KW-0832">Ubl conjugation</keyword>
<name>A0ABQ5EH69_9ASTR</name>
<dbReference type="Pfam" id="PF00240">
    <property type="entry name" value="ubiquitin"/>
    <property type="match status" value="2"/>
</dbReference>
<accession>A0ABQ5EH69</accession>
<organism evidence="4 5">
    <name type="scientific">Tanacetum coccineum</name>
    <dbReference type="NCBI Taxonomy" id="301880"/>
    <lineage>
        <taxon>Eukaryota</taxon>
        <taxon>Viridiplantae</taxon>
        <taxon>Streptophyta</taxon>
        <taxon>Embryophyta</taxon>
        <taxon>Tracheophyta</taxon>
        <taxon>Spermatophyta</taxon>
        <taxon>Magnoliopsida</taxon>
        <taxon>eudicotyledons</taxon>
        <taxon>Gunneridae</taxon>
        <taxon>Pentapetalae</taxon>
        <taxon>asterids</taxon>
        <taxon>campanulids</taxon>
        <taxon>Asterales</taxon>
        <taxon>Asteraceae</taxon>
        <taxon>Asteroideae</taxon>
        <taxon>Anthemideae</taxon>
        <taxon>Anthemidinae</taxon>
        <taxon>Tanacetum</taxon>
    </lineage>
</organism>
<dbReference type="InterPro" id="IPR000626">
    <property type="entry name" value="Ubiquitin-like_dom"/>
</dbReference>
<evidence type="ECO:0000313" key="4">
    <source>
        <dbReference type="EMBL" id="GJT50265.1"/>
    </source>
</evidence>
<dbReference type="PRINTS" id="PR00348">
    <property type="entry name" value="UBIQUITIN"/>
</dbReference>
<protein>
    <submittedName>
        <fullName evidence="4">Polyubiquitin 11-like protein</fullName>
    </submittedName>
</protein>
<dbReference type="InterPro" id="IPR029071">
    <property type="entry name" value="Ubiquitin-like_domsf"/>
</dbReference>
<evidence type="ECO:0000256" key="2">
    <source>
        <dbReference type="ARBA" id="ARBA00022843"/>
    </source>
</evidence>
<feature type="domain" description="Ubiquitin-like" evidence="3">
    <location>
        <begin position="8"/>
        <end position="82"/>
    </location>
</feature>
<reference evidence="4" key="2">
    <citation type="submission" date="2022-01" db="EMBL/GenBank/DDBJ databases">
        <authorList>
            <person name="Yamashiro T."/>
            <person name="Shiraishi A."/>
            <person name="Satake H."/>
            <person name="Nakayama K."/>
        </authorList>
    </citation>
    <scope>NUCLEOTIDE SEQUENCE</scope>
</reference>